<feature type="compositionally biased region" description="Low complexity" evidence="1">
    <location>
        <begin position="1"/>
        <end position="27"/>
    </location>
</feature>
<reference evidence="3" key="2">
    <citation type="submission" date="2021-04" db="EMBL/GenBank/DDBJ databases">
        <authorList>
            <person name="Podell S."/>
        </authorList>
    </citation>
    <scope>NUCLEOTIDE SEQUENCE</scope>
    <source>
        <strain evidence="3">Hildebrandi</strain>
    </source>
</reference>
<evidence type="ECO:0000313" key="4">
    <source>
        <dbReference type="Proteomes" id="UP000693970"/>
    </source>
</evidence>
<feature type="compositionally biased region" description="Acidic residues" evidence="1">
    <location>
        <begin position="73"/>
        <end position="88"/>
    </location>
</feature>
<dbReference type="GO" id="GO:0006629">
    <property type="term" value="P:lipid metabolic process"/>
    <property type="evidence" value="ECO:0007669"/>
    <property type="project" value="InterPro"/>
</dbReference>
<feature type="domain" description="Fungal lipase-type" evidence="2">
    <location>
        <begin position="307"/>
        <end position="433"/>
    </location>
</feature>
<evidence type="ECO:0000313" key="3">
    <source>
        <dbReference type="EMBL" id="KAG7367913.1"/>
    </source>
</evidence>
<gene>
    <name evidence="3" type="ORF">IV203_030656</name>
</gene>
<name>A0A9K3LSW8_9STRA</name>
<proteinExistence type="predicted"/>
<comment type="caution">
    <text evidence="3">The sequence shown here is derived from an EMBL/GenBank/DDBJ whole genome shotgun (WGS) entry which is preliminary data.</text>
</comment>
<evidence type="ECO:0000259" key="2">
    <source>
        <dbReference type="Pfam" id="PF01764"/>
    </source>
</evidence>
<dbReference type="Pfam" id="PF01764">
    <property type="entry name" value="Lipase_3"/>
    <property type="match status" value="1"/>
</dbReference>
<dbReference type="PANTHER" id="PTHR46023">
    <property type="entry name" value="LIPASE CLASS 3 PROTEIN-LIKE"/>
    <property type="match status" value="1"/>
</dbReference>
<feature type="region of interest" description="Disordered" evidence="1">
    <location>
        <begin position="1"/>
        <end position="102"/>
    </location>
</feature>
<dbReference type="AlphaFoldDB" id="A0A9K3LSW8"/>
<dbReference type="InterPro" id="IPR002921">
    <property type="entry name" value="Fungal_lipase-type"/>
</dbReference>
<dbReference type="Proteomes" id="UP000693970">
    <property type="component" value="Unassembled WGS sequence"/>
</dbReference>
<feature type="compositionally biased region" description="Basic and acidic residues" evidence="1">
    <location>
        <begin position="89"/>
        <end position="102"/>
    </location>
</feature>
<dbReference type="EMBL" id="JAGRRH010000006">
    <property type="protein sequence ID" value="KAG7367913.1"/>
    <property type="molecule type" value="Genomic_DNA"/>
</dbReference>
<dbReference type="OrthoDB" id="45753at2759"/>
<dbReference type="PANTHER" id="PTHR46023:SF6">
    <property type="entry name" value="LIPASE CLASS 3 FAMILY PROTEIN"/>
    <property type="match status" value="1"/>
</dbReference>
<protein>
    <submittedName>
        <fullName evidence="3">Lipase class 3</fullName>
    </submittedName>
</protein>
<dbReference type="CDD" id="cd00519">
    <property type="entry name" value="Lipase_3"/>
    <property type="match status" value="1"/>
</dbReference>
<organism evidence="3 4">
    <name type="scientific">Nitzschia inconspicua</name>
    <dbReference type="NCBI Taxonomy" id="303405"/>
    <lineage>
        <taxon>Eukaryota</taxon>
        <taxon>Sar</taxon>
        <taxon>Stramenopiles</taxon>
        <taxon>Ochrophyta</taxon>
        <taxon>Bacillariophyta</taxon>
        <taxon>Bacillariophyceae</taxon>
        <taxon>Bacillariophycidae</taxon>
        <taxon>Bacillariales</taxon>
        <taxon>Bacillariaceae</taxon>
        <taxon>Nitzschia</taxon>
    </lineage>
</organism>
<accession>A0A9K3LSW8</accession>
<sequence length="594" mass="66619">MSSSSATESSSSSPPVDPSSTSNSNNHDNTDNDDDDNKASLVSKISFHLFGNKNEDDESNQKLMEQMVLNQTDVDDGGDDDDDDEEATEATKDTEQDTNTDEKEAKLNVWTTVAKIMTGQQPVNMDTVVEIVSAAMAQQEGELSDTKSTLSAEDFKVVIQKVFEQFKGNFEDVPLDKIDPLAFLYYLEGQDARKNPSWKRRLHRFMPSIKMETVYGLHDALYLSQLAYVDTIDHVQLGLHNYKGAKYELVYCTTQGNPQQPAHFIVIKKGGRVPDADPNACEQGKNDPKKGPIFPFFSRNTSYIEIVLVVRGTKTLEDMVSDALLEASPYRDGCAHDGVCQSGRYLVETHTDLLMKILKMSGRDKIKLTLLGHSLGAGAASVACMEFNDNDKIEATCIGFGCPALVNKEMSEEWKDKIITVVSDSDCVSRMSGATAANLLMDLCEFQYEEYAMNDVTQFVNMISEKASYLLPTDKKESVMKWFSDQIHQNAKPLKDLPRREVILYPPGRCIHFYRDGVGIAAVEVPCTLFNEFDVTRTMVDDHLVPTGYNALLLEAMRSHLKDTQFQFRNDVMELLKMTNQSEEESNDEDKKER</sequence>
<reference evidence="3" key="1">
    <citation type="journal article" date="2021" name="Sci. Rep.">
        <title>Diploid genomic architecture of Nitzschia inconspicua, an elite biomass production diatom.</title>
        <authorList>
            <person name="Oliver A."/>
            <person name="Podell S."/>
            <person name="Pinowska A."/>
            <person name="Traller J.C."/>
            <person name="Smith S.R."/>
            <person name="McClure R."/>
            <person name="Beliaev A."/>
            <person name="Bohutskyi P."/>
            <person name="Hill E.A."/>
            <person name="Rabines A."/>
            <person name="Zheng H."/>
            <person name="Allen L.Z."/>
            <person name="Kuo A."/>
            <person name="Grigoriev I.V."/>
            <person name="Allen A.E."/>
            <person name="Hazlebeck D."/>
            <person name="Allen E.E."/>
        </authorList>
    </citation>
    <scope>NUCLEOTIDE SEQUENCE</scope>
    <source>
        <strain evidence="3">Hildebrandi</strain>
    </source>
</reference>
<evidence type="ECO:0000256" key="1">
    <source>
        <dbReference type="SAM" id="MobiDB-lite"/>
    </source>
</evidence>
<keyword evidence="4" id="KW-1185">Reference proteome</keyword>